<dbReference type="EMBL" id="KF835987">
    <property type="protein sequence ID" value="AHY25245.1"/>
    <property type="molecule type" value="Genomic_DNA"/>
</dbReference>
<evidence type="ECO:0000313" key="2">
    <source>
        <dbReference type="EMBL" id="AHY25245.1"/>
    </source>
</evidence>
<dbReference type="GO" id="GO:0006950">
    <property type="term" value="P:response to stress"/>
    <property type="evidence" value="ECO:0007669"/>
    <property type="project" value="UniProtKB-ARBA"/>
</dbReference>
<protein>
    <recommendedName>
        <fullName evidence="1">SprT-like domain-containing protein</fullName>
    </recommendedName>
</protein>
<gene>
    <name evidence="2" type="ORF">PM2_283</name>
</gene>
<feature type="domain" description="SprT-like" evidence="1">
    <location>
        <begin position="40"/>
        <end position="113"/>
    </location>
</feature>
<evidence type="ECO:0000259" key="1">
    <source>
        <dbReference type="Pfam" id="PF10263"/>
    </source>
</evidence>
<dbReference type="RefSeq" id="YP_009211704.1">
    <property type="nucleotide sequence ID" value="NC_028940.1"/>
</dbReference>
<dbReference type="Pfam" id="PF10263">
    <property type="entry name" value="SprT-like"/>
    <property type="match status" value="1"/>
</dbReference>
<name>A0A0A0Q2I3_9CAUD</name>
<reference evidence="2 3" key="1">
    <citation type="journal article" date="2015" name="Plant Pathol. J.">
        <title>Isolation and Genomic Characterization of the T4-Like Bacteriophage PM2 Infecting Pectobacterium carotovorum subsp. carotovorum.</title>
        <authorList>
            <person name="Lim J.A."/>
            <person name="Lee D.H."/>
            <person name="Heu S."/>
        </authorList>
    </citation>
    <scope>NUCLEOTIDE SEQUENCE [LARGE SCALE GENOMIC DNA]</scope>
</reference>
<dbReference type="GeneID" id="26638176"/>
<proteinExistence type="predicted"/>
<dbReference type="Gene3D" id="3.30.2010.10">
    <property type="entry name" value="Metalloproteases ('zincins'), catalytic domain"/>
    <property type="match status" value="1"/>
</dbReference>
<dbReference type="InterPro" id="IPR006640">
    <property type="entry name" value="SprT-like_domain"/>
</dbReference>
<accession>A0A0A0Q2I3</accession>
<evidence type="ECO:0000313" key="3">
    <source>
        <dbReference type="Proteomes" id="UP000030739"/>
    </source>
</evidence>
<sequence>MNLIERVASERFMDQNHFYHSIKSATNFFKEKIALFPELSDWRFEVVSSTSKKNIGYCSYSKKLVAIQAHFFFAMSAELVEETILHELAHALTQGHKHDKVWRAKALELGDKRARATTPLRSSLGFRPEWIIESGHPRKEVIFDAVAFTSQELPRSKNPSSPNFGGKAKRVHKPTKLATSLFYRYKNVNSEYYWNYDFMIAFMNEGYSENYAKVQWNLCKSYFE</sequence>
<keyword evidence="3" id="KW-1185">Reference proteome</keyword>
<dbReference type="Proteomes" id="UP000030739">
    <property type="component" value="Segment"/>
</dbReference>
<dbReference type="KEGG" id="vg:26638176"/>
<organism evidence="2 3">
    <name type="scientific">Pectobacterium bacteriophage PM2</name>
    <dbReference type="NCBI Taxonomy" id="1429794"/>
    <lineage>
        <taxon>Viruses</taxon>
        <taxon>Duplodnaviria</taxon>
        <taxon>Heunggongvirae</taxon>
        <taxon>Uroviricota</taxon>
        <taxon>Caudoviricetes</taxon>
        <taxon>Pantevenvirales</taxon>
        <taxon>Straboviridae</taxon>
        <taxon>Tevenvirinae</taxon>
        <taxon>Mosugukvirus</taxon>
        <taxon>Mosugukvirus pm2</taxon>
    </lineage>
</organism>
<dbReference type="OrthoDB" id="13229at10239"/>